<name>A0A6L9QVS3_9ACTN</name>
<dbReference type="EMBL" id="JAAGLI010001216">
    <property type="protein sequence ID" value="NEA29609.1"/>
    <property type="molecule type" value="Genomic_DNA"/>
</dbReference>
<proteinExistence type="predicted"/>
<sequence>MSEPTAARKPRKIFVWDVRGQDAGWSGVTDDRDAAMQHVHQILRNGGPDGRGSVRRVALDPLGRVRYVHLGTVTEAWRDEGTGAVVWREG</sequence>
<comment type="caution">
    <text evidence="1">The sequence shown here is derived from an EMBL/GenBank/DDBJ whole genome shotgun (WGS) entry which is preliminary data.</text>
</comment>
<dbReference type="AlphaFoldDB" id="A0A6L9QVS3"/>
<evidence type="ECO:0000313" key="1">
    <source>
        <dbReference type="EMBL" id="NEA29609.1"/>
    </source>
</evidence>
<reference evidence="1 2" key="1">
    <citation type="submission" date="2020-01" db="EMBL/GenBank/DDBJ databases">
        <title>Insect and environment-associated Actinomycetes.</title>
        <authorList>
            <person name="Currrie C."/>
            <person name="Chevrette M."/>
            <person name="Carlson C."/>
            <person name="Stubbendieck R."/>
            <person name="Wendt-Pienkowski E."/>
        </authorList>
    </citation>
    <scope>NUCLEOTIDE SEQUENCE [LARGE SCALE GENOMIC DNA]</scope>
    <source>
        <strain evidence="1 2">SID10258</strain>
    </source>
</reference>
<organism evidence="1 2">
    <name type="scientific">Actinomadura bangladeshensis</name>
    <dbReference type="NCBI Taxonomy" id="453573"/>
    <lineage>
        <taxon>Bacteria</taxon>
        <taxon>Bacillati</taxon>
        <taxon>Actinomycetota</taxon>
        <taxon>Actinomycetes</taxon>
        <taxon>Streptosporangiales</taxon>
        <taxon>Thermomonosporaceae</taxon>
        <taxon>Actinomadura</taxon>
    </lineage>
</organism>
<dbReference type="RefSeq" id="WP_163064293.1">
    <property type="nucleotide sequence ID" value="NZ_JAAGLI010001216.1"/>
</dbReference>
<evidence type="ECO:0000313" key="2">
    <source>
        <dbReference type="Proteomes" id="UP000475532"/>
    </source>
</evidence>
<dbReference type="Proteomes" id="UP000475532">
    <property type="component" value="Unassembled WGS sequence"/>
</dbReference>
<protein>
    <submittedName>
        <fullName evidence="1">Uncharacterized protein</fullName>
    </submittedName>
</protein>
<gene>
    <name evidence="1" type="ORF">G3I70_44980</name>
</gene>
<accession>A0A6L9QVS3</accession>